<dbReference type="Proteomes" id="UP001150879">
    <property type="component" value="Unassembled WGS sequence"/>
</dbReference>
<reference evidence="1" key="1">
    <citation type="submission" date="2022-11" db="EMBL/GenBank/DDBJ databases">
        <authorList>
            <person name="Petersen C."/>
        </authorList>
    </citation>
    <scope>NUCLEOTIDE SEQUENCE</scope>
    <source>
        <strain evidence="1">IBT 16849</strain>
    </source>
</reference>
<sequence>MNYLFTGFVSWQLTSDRQQGETHPFLRRYHSALPQYHPVTPTRSSGLHIICSIARYSARAGSTAVEIAL</sequence>
<proteinExistence type="predicted"/>
<organism evidence="1 2">
    <name type="scientific">Penicillium cf. griseofulvum</name>
    <dbReference type="NCBI Taxonomy" id="2972120"/>
    <lineage>
        <taxon>Eukaryota</taxon>
        <taxon>Fungi</taxon>
        <taxon>Dikarya</taxon>
        <taxon>Ascomycota</taxon>
        <taxon>Pezizomycotina</taxon>
        <taxon>Eurotiomycetes</taxon>
        <taxon>Eurotiomycetidae</taxon>
        <taxon>Eurotiales</taxon>
        <taxon>Aspergillaceae</taxon>
        <taxon>Penicillium</taxon>
    </lineage>
</organism>
<accession>A0A9W9T6I4</accession>
<dbReference type="AlphaFoldDB" id="A0A9W9T6I4"/>
<keyword evidence="2" id="KW-1185">Reference proteome</keyword>
<protein>
    <submittedName>
        <fullName evidence="1">Uncharacterized protein</fullName>
    </submittedName>
</protein>
<comment type="caution">
    <text evidence="1">The sequence shown here is derived from an EMBL/GenBank/DDBJ whole genome shotgun (WGS) entry which is preliminary data.</text>
</comment>
<name>A0A9W9T6I4_9EURO</name>
<dbReference type="EMBL" id="JAPQKP010000001">
    <property type="protein sequence ID" value="KAJ5211131.1"/>
    <property type="molecule type" value="Genomic_DNA"/>
</dbReference>
<evidence type="ECO:0000313" key="2">
    <source>
        <dbReference type="Proteomes" id="UP001150879"/>
    </source>
</evidence>
<gene>
    <name evidence="1" type="ORF">N7472_001270</name>
</gene>
<evidence type="ECO:0000313" key="1">
    <source>
        <dbReference type="EMBL" id="KAJ5211131.1"/>
    </source>
</evidence>
<reference evidence="1" key="2">
    <citation type="journal article" date="2023" name="IMA Fungus">
        <title>Comparative genomic study of the Penicillium genus elucidates a diverse pangenome and 15 lateral gene transfer events.</title>
        <authorList>
            <person name="Petersen C."/>
            <person name="Sorensen T."/>
            <person name="Nielsen M.R."/>
            <person name="Sondergaard T.E."/>
            <person name="Sorensen J.L."/>
            <person name="Fitzpatrick D.A."/>
            <person name="Frisvad J.C."/>
            <person name="Nielsen K.L."/>
        </authorList>
    </citation>
    <scope>NUCLEOTIDE SEQUENCE</scope>
    <source>
        <strain evidence="1">IBT 16849</strain>
    </source>
</reference>